<evidence type="ECO:0000256" key="13">
    <source>
        <dbReference type="PIRNR" id="PIRNR019325"/>
    </source>
</evidence>
<evidence type="ECO:0000313" key="16">
    <source>
        <dbReference type="EMBL" id="CCO61514.1"/>
    </source>
</evidence>
<evidence type="ECO:0000256" key="8">
    <source>
        <dbReference type="ARBA" id="ARBA00022723"/>
    </source>
</evidence>
<dbReference type="CDD" id="cd02218">
    <property type="entry name" value="cupin_PGI"/>
    <property type="match status" value="1"/>
</dbReference>
<keyword evidence="6 13" id="KW-0312">Gluconeogenesis</keyword>
<evidence type="ECO:0000259" key="15">
    <source>
        <dbReference type="Pfam" id="PF06560"/>
    </source>
</evidence>
<dbReference type="InterPro" id="IPR014710">
    <property type="entry name" value="RmlC-like_jellyroll"/>
</dbReference>
<dbReference type="GO" id="GO:0004347">
    <property type="term" value="F:glucose-6-phosphate isomerase activity"/>
    <property type="evidence" value="ECO:0007669"/>
    <property type="project" value="UniProtKB-UniRule"/>
</dbReference>
<comment type="pathway">
    <text evidence="2">Carbohydrate degradation; glycolysis; D-glyceraldehyde 3-phosphate and glycerone phosphate from D-glucose: step 2/4.</text>
</comment>
<dbReference type="EMBL" id="FO203527">
    <property type="protein sequence ID" value="CCO61514.1"/>
    <property type="molecule type" value="Genomic_DNA"/>
</dbReference>
<dbReference type="PIRSF" id="PIRSF019325">
    <property type="entry name" value="Glucose-6-phosphate_isomerase"/>
    <property type="match status" value="1"/>
</dbReference>
<dbReference type="GO" id="GO:0006096">
    <property type="term" value="P:glycolytic process"/>
    <property type="evidence" value="ECO:0007669"/>
    <property type="project" value="UniProtKB-UniRule"/>
</dbReference>
<reference evidence="16 17" key="1">
    <citation type="journal article" date="2013" name="ISME J.">
        <title>Comparative genomics of pathogenic lineages of Vibrio nigripulchritudo identifies virulence-associated traits.</title>
        <authorList>
            <person name="Goudenege D."/>
            <person name="Labreuche Y."/>
            <person name="Krin E."/>
            <person name="Ansquer D."/>
            <person name="Mangenot S."/>
            <person name="Calteau A."/>
            <person name="Medigue C."/>
            <person name="Mazel D."/>
            <person name="Polz M.F."/>
            <person name="Le Roux F."/>
        </authorList>
    </citation>
    <scope>NUCLEOTIDE SEQUENCE [LARGE SCALE GENOMIC DNA]</scope>
    <source>
        <strain evidence="17">SnF1</strain>
    </source>
</reference>
<dbReference type="InterPro" id="IPR051610">
    <property type="entry name" value="GPI/OXD"/>
</dbReference>
<dbReference type="PANTHER" id="PTHR35848:SF6">
    <property type="entry name" value="CUPIN TYPE-2 DOMAIN-CONTAINING PROTEIN"/>
    <property type="match status" value="1"/>
</dbReference>
<proteinExistence type="inferred from homology"/>
<gene>
    <name evidence="16" type="ORF">VIBNI_B1788</name>
</gene>
<dbReference type="eggNOG" id="COG2140">
    <property type="taxonomic scope" value="Bacteria"/>
</dbReference>
<comment type="similarity">
    <text evidence="3 13">Belongs to the archaeal-type GPI family.</text>
</comment>
<comment type="catalytic activity">
    <reaction evidence="12 13">
        <text>alpha-D-glucose 6-phosphate = beta-D-fructose 6-phosphate</text>
        <dbReference type="Rhea" id="RHEA:11816"/>
        <dbReference type="ChEBI" id="CHEBI:57634"/>
        <dbReference type="ChEBI" id="CHEBI:58225"/>
        <dbReference type="EC" id="5.3.1.9"/>
    </reaction>
</comment>
<evidence type="ECO:0000256" key="3">
    <source>
        <dbReference type="ARBA" id="ARBA00006542"/>
    </source>
</evidence>
<dbReference type="InterPro" id="IPR010551">
    <property type="entry name" value="G6P_isomerase_prok"/>
</dbReference>
<evidence type="ECO:0000256" key="4">
    <source>
        <dbReference type="ARBA" id="ARBA00011738"/>
    </source>
</evidence>
<dbReference type="Pfam" id="PF06560">
    <property type="entry name" value="GPI"/>
    <property type="match status" value="1"/>
</dbReference>
<evidence type="ECO:0000256" key="12">
    <source>
        <dbReference type="ARBA" id="ARBA00029321"/>
    </source>
</evidence>
<dbReference type="EC" id="5.3.1.9" evidence="5 13"/>
<keyword evidence="7 13" id="KW-0963">Cytoplasm</keyword>
<evidence type="ECO:0000256" key="11">
    <source>
        <dbReference type="ARBA" id="ARBA00023235"/>
    </source>
</evidence>
<keyword evidence="8" id="KW-0479">Metal-binding</keyword>
<dbReference type="InterPro" id="IPR016758">
    <property type="entry name" value="G6P_isomerase_archaea/bacteria"/>
</dbReference>
<organism evidence="16 17">
    <name type="scientific">Vibrio nigripulchritudo</name>
    <dbReference type="NCBI Taxonomy" id="28173"/>
    <lineage>
        <taxon>Bacteria</taxon>
        <taxon>Pseudomonadati</taxon>
        <taxon>Pseudomonadota</taxon>
        <taxon>Gammaproteobacteria</taxon>
        <taxon>Vibrionales</taxon>
        <taxon>Vibrionaceae</taxon>
        <taxon>Vibrio</taxon>
    </lineage>
</organism>
<name>U4KHS5_9VIBR</name>
<feature type="region of interest" description="Disordered" evidence="14">
    <location>
        <begin position="187"/>
        <end position="209"/>
    </location>
</feature>
<evidence type="ECO:0000256" key="1">
    <source>
        <dbReference type="ARBA" id="ARBA00004496"/>
    </source>
</evidence>
<evidence type="ECO:0000256" key="10">
    <source>
        <dbReference type="ARBA" id="ARBA00023152"/>
    </source>
</evidence>
<dbReference type="Proteomes" id="UP000016895">
    <property type="component" value="Chromosome 2"/>
</dbReference>
<keyword evidence="17" id="KW-1185">Reference proteome</keyword>
<dbReference type="GO" id="GO:0005506">
    <property type="term" value="F:iron ion binding"/>
    <property type="evidence" value="ECO:0007669"/>
    <property type="project" value="UniProtKB-UniRule"/>
</dbReference>
<dbReference type="SUPFAM" id="SSF51182">
    <property type="entry name" value="RmlC-like cupins"/>
    <property type="match status" value="1"/>
</dbReference>
<dbReference type="PANTHER" id="PTHR35848">
    <property type="entry name" value="OXALATE-BINDING PROTEIN"/>
    <property type="match status" value="1"/>
</dbReference>
<comment type="subcellular location">
    <subcellularLocation>
        <location evidence="1 13">Cytoplasm</location>
    </subcellularLocation>
</comment>
<dbReference type="OrthoDB" id="5592106at2"/>
<sequence length="209" mass="23719">MSLMDPVSCHIDVSSGSLTGTDRRYQKRFDDLDGLYADQNSYQQLKPKLGEQVVYEVTDYHPGERCQDMIFGVTKMQPGRVGNEFFMTRGHIHANADRPEVYIGKKGHGLMLMESPEGETKVIEIGPDDVCYVPPYWIHRSVNTGDSEFVMFFCYPSDSGQDYSIIEKSGGMKHRVLSDGNGGWVLSENPEYQPRSEESIQQLYRRSDG</sequence>
<evidence type="ECO:0000256" key="7">
    <source>
        <dbReference type="ARBA" id="ARBA00022490"/>
    </source>
</evidence>
<evidence type="ECO:0000313" key="17">
    <source>
        <dbReference type="Proteomes" id="UP000016895"/>
    </source>
</evidence>
<dbReference type="AlphaFoldDB" id="U4KHS5"/>
<feature type="compositionally biased region" description="Polar residues" evidence="14">
    <location>
        <begin position="199"/>
        <end position="209"/>
    </location>
</feature>
<keyword evidence="9" id="KW-0408">Iron</keyword>
<dbReference type="PATRIC" id="fig|1260221.3.peg.5369"/>
<protein>
    <recommendedName>
        <fullName evidence="5 13">Glucose-6-phosphate isomerase</fullName>
        <ecNumber evidence="5 13">5.3.1.9</ecNumber>
    </recommendedName>
</protein>
<dbReference type="RefSeq" id="WP_022561927.1">
    <property type="nucleotide sequence ID" value="NC_022543.1"/>
</dbReference>
<dbReference type="STRING" id="28173.VIBNI_B1788"/>
<comment type="subunit">
    <text evidence="4 13">Homodimer.</text>
</comment>
<evidence type="ECO:0000256" key="5">
    <source>
        <dbReference type="ARBA" id="ARBA00011952"/>
    </source>
</evidence>
<dbReference type="GO" id="GO:0006094">
    <property type="term" value="P:gluconeogenesis"/>
    <property type="evidence" value="ECO:0007669"/>
    <property type="project" value="UniProtKB-UniRule"/>
</dbReference>
<dbReference type="GO" id="GO:0005737">
    <property type="term" value="C:cytoplasm"/>
    <property type="evidence" value="ECO:0007669"/>
    <property type="project" value="UniProtKB-SubCell"/>
</dbReference>
<dbReference type="Gene3D" id="2.60.120.10">
    <property type="entry name" value="Jelly Rolls"/>
    <property type="match status" value="1"/>
</dbReference>
<evidence type="ECO:0000256" key="9">
    <source>
        <dbReference type="ARBA" id="ARBA00023004"/>
    </source>
</evidence>
<accession>U4KHS5</accession>
<feature type="domain" description="Glucose-6-phosphate isomerase prokaryote" evidence="15">
    <location>
        <begin position="26"/>
        <end position="191"/>
    </location>
</feature>
<keyword evidence="10 13" id="KW-0324">Glycolysis</keyword>
<dbReference type="KEGG" id="vni:VIBNI_B1788"/>
<dbReference type="InterPro" id="IPR011051">
    <property type="entry name" value="RmlC_Cupin_sf"/>
</dbReference>
<dbReference type="UniPathway" id="UPA00109">
    <property type="reaction ID" value="UER00181"/>
</dbReference>
<evidence type="ECO:0000256" key="2">
    <source>
        <dbReference type="ARBA" id="ARBA00004926"/>
    </source>
</evidence>
<evidence type="ECO:0000256" key="14">
    <source>
        <dbReference type="SAM" id="MobiDB-lite"/>
    </source>
</evidence>
<keyword evidence="11 13" id="KW-0413">Isomerase</keyword>
<evidence type="ECO:0000256" key="6">
    <source>
        <dbReference type="ARBA" id="ARBA00022432"/>
    </source>
</evidence>